<evidence type="ECO:0000256" key="1">
    <source>
        <dbReference type="SAM" id="SignalP"/>
    </source>
</evidence>
<evidence type="ECO:0000313" key="2">
    <source>
        <dbReference type="EMBL" id="CDW25767.1"/>
    </source>
</evidence>
<accession>A0A0K2TJE5</accession>
<organism evidence="2">
    <name type="scientific">Lepeophtheirus salmonis</name>
    <name type="common">Salmon louse</name>
    <name type="synonym">Caligus salmonis</name>
    <dbReference type="NCBI Taxonomy" id="72036"/>
    <lineage>
        <taxon>Eukaryota</taxon>
        <taxon>Metazoa</taxon>
        <taxon>Ecdysozoa</taxon>
        <taxon>Arthropoda</taxon>
        <taxon>Crustacea</taxon>
        <taxon>Multicrustacea</taxon>
        <taxon>Hexanauplia</taxon>
        <taxon>Copepoda</taxon>
        <taxon>Siphonostomatoida</taxon>
        <taxon>Caligidae</taxon>
        <taxon>Lepeophtheirus</taxon>
    </lineage>
</organism>
<protein>
    <submittedName>
        <fullName evidence="2">Uncharacterized protein</fullName>
    </submittedName>
</protein>
<dbReference type="EMBL" id="HACA01008406">
    <property type="protein sequence ID" value="CDW25767.1"/>
    <property type="molecule type" value="Transcribed_RNA"/>
</dbReference>
<dbReference type="AlphaFoldDB" id="A0A0K2TJE5"/>
<keyword evidence="1" id="KW-0732">Signal</keyword>
<feature type="signal peptide" evidence="1">
    <location>
        <begin position="1"/>
        <end position="18"/>
    </location>
</feature>
<proteinExistence type="predicted"/>
<reference evidence="2" key="1">
    <citation type="submission" date="2014-05" db="EMBL/GenBank/DDBJ databases">
        <authorList>
            <person name="Chronopoulou M."/>
        </authorList>
    </citation>
    <scope>NUCLEOTIDE SEQUENCE</scope>
    <source>
        <tissue evidence="2">Whole organism</tissue>
    </source>
</reference>
<name>A0A0K2TJE5_LEPSM</name>
<feature type="chain" id="PRO_5005487894" evidence="1">
    <location>
        <begin position="19"/>
        <end position="102"/>
    </location>
</feature>
<sequence>MMYIFMVFSLFALRNSLAQTSSSHQIDEFIHSLENEWNLLNILLNREHEEWKNQNSRILKNSVNQQNQITEEDMKRINLWNLLANTRSNGDVSSESIENNWV</sequence>